<feature type="region of interest" description="Disordered" evidence="1">
    <location>
        <begin position="58"/>
        <end position="78"/>
    </location>
</feature>
<dbReference type="AlphaFoldDB" id="A0A8X6VR58"/>
<sequence>MTRRKWYTQEFLSKAQKLLEKEPTCKDTDLTPKAEGISNINKYPGHLRDIACYDGNPRSQGLVGSRRGLRKKDSSYGP</sequence>
<accession>A0A8X6VR58</accession>
<evidence type="ECO:0000256" key="1">
    <source>
        <dbReference type="SAM" id="MobiDB-lite"/>
    </source>
</evidence>
<dbReference type="Proteomes" id="UP000887159">
    <property type="component" value="Unassembled WGS sequence"/>
</dbReference>
<dbReference type="EMBL" id="BMAU01021349">
    <property type="protein sequence ID" value="GFY18444.1"/>
    <property type="molecule type" value="Genomic_DNA"/>
</dbReference>
<comment type="caution">
    <text evidence="2">The sequence shown here is derived from an EMBL/GenBank/DDBJ whole genome shotgun (WGS) entry which is preliminary data.</text>
</comment>
<evidence type="ECO:0000313" key="3">
    <source>
        <dbReference type="Proteomes" id="UP000887159"/>
    </source>
</evidence>
<protein>
    <submittedName>
        <fullName evidence="2">Uncharacterized protein</fullName>
    </submittedName>
</protein>
<proteinExistence type="predicted"/>
<reference evidence="2" key="1">
    <citation type="submission" date="2020-08" db="EMBL/GenBank/DDBJ databases">
        <title>Multicomponent nature underlies the extraordinary mechanical properties of spider dragline silk.</title>
        <authorList>
            <person name="Kono N."/>
            <person name="Nakamura H."/>
            <person name="Mori M."/>
            <person name="Yoshida Y."/>
            <person name="Ohtoshi R."/>
            <person name="Malay A.D."/>
            <person name="Moran D.A.P."/>
            <person name="Tomita M."/>
            <person name="Numata K."/>
            <person name="Arakawa K."/>
        </authorList>
    </citation>
    <scope>NUCLEOTIDE SEQUENCE</scope>
</reference>
<gene>
    <name evidence="2" type="primary">NCL1_27348</name>
    <name evidence="2" type="ORF">TNCV_2396721</name>
</gene>
<evidence type="ECO:0000313" key="2">
    <source>
        <dbReference type="EMBL" id="GFY18444.1"/>
    </source>
</evidence>
<name>A0A8X6VR58_TRICX</name>
<keyword evidence="3" id="KW-1185">Reference proteome</keyword>
<organism evidence="2 3">
    <name type="scientific">Trichonephila clavipes</name>
    <name type="common">Golden silk orbweaver</name>
    <name type="synonym">Nephila clavipes</name>
    <dbReference type="NCBI Taxonomy" id="2585209"/>
    <lineage>
        <taxon>Eukaryota</taxon>
        <taxon>Metazoa</taxon>
        <taxon>Ecdysozoa</taxon>
        <taxon>Arthropoda</taxon>
        <taxon>Chelicerata</taxon>
        <taxon>Arachnida</taxon>
        <taxon>Araneae</taxon>
        <taxon>Araneomorphae</taxon>
        <taxon>Entelegynae</taxon>
        <taxon>Araneoidea</taxon>
        <taxon>Nephilidae</taxon>
        <taxon>Trichonephila</taxon>
    </lineage>
</organism>